<evidence type="ECO:0000313" key="2">
    <source>
        <dbReference type="EMBL" id="OBR82696.1"/>
    </source>
</evidence>
<evidence type="ECO:0000256" key="1">
    <source>
        <dbReference type="SAM" id="MobiDB-lite"/>
    </source>
</evidence>
<reference evidence="3" key="2">
    <citation type="submission" date="2013-07" db="EMBL/GenBank/DDBJ databases">
        <authorList>
            <consortium name="The Broad Institute Genome Sequencing Platform"/>
            <person name="Cuomo C."/>
            <person name="Litvintseva A."/>
            <person name="Chen Y."/>
            <person name="Heitman J."/>
            <person name="Sun S."/>
            <person name="Springer D."/>
            <person name="Dromer F."/>
            <person name="Young S.K."/>
            <person name="Zeng Q."/>
            <person name="Gargeya S."/>
            <person name="Fitzgerald M."/>
            <person name="Abouelleil A."/>
            <person name="Alvarado L."/>
            <person name="Berlin A.M."/>
            <person name="Chapman S.B."/>
            <person name="Dewar J."/>
            <person name="Goldberg J."/>
            <person name="Griggs A."/>
            <person name="Gujja S."/>
            <person name="Hansen M."/>
            <person name="Howarth C."/>
            <person name="Imamovic A."/>
            <person name="Larimer J."/>
            <person name="McCowan C."/>
            <person name="Murphy C."/>
            <person name="Pearson M."/>
            <person name="Priest M."/>
            <person name="Roberts A."/>
            <person name="Saif S."/>
            <person name="Shea T."/>
            <person name="Sykes S."/>
            <person name="Wortman J."/>
            <person name="Nusbaum C."/>
            <person name="Birren B."/>
        </authorList>
    </citation>
    <scope>NUCLEOTIDE SEQUENCE</scope>
    <source>
        <strain evidence="3">CBS 10117</strain>
    </source>
</reference>
<reference evidence="2" key="1">
    <citation type="submission" date="2013-07" db="EMBL/GenBank/DDBJ databases">
        <title>The Genome Sequence of Cryptococcus dejecticola CBS10117.</title>
        <authorList>
            <consortium name="The Broad Institute Genome Sequencing Platform"/>
            <person name="Cuomo C."/>
            <person name="Litvintseva A."/>
            <person name="Chen Y."/>
            <person name="Heitman J."/>
            <person name="Sun S."/>
            <person name="Springer D."/>
            <person name="Dromer F."/>
            <person name="Young S.K."/>
            <person name="Zeng Q."/>
            <person name="Gargeya S."/>
            <person name="Fitzgerald M."/>
            <person name="Abouelleil A."/>
            <person name="Alvarado L."/>
            <person name="Berlin A.M."/>
            <person name="Chapman S.B."/>
            <person name="Dewar J."/>
            <person name="Goldberg J."/>
            <person name="Griggs A."/>
            <person name="Gujja S."/>
            <person name="Hansen M."/>
            <person name="Howarth C."/>
            <person name="Imamovic A."/>
            <person name="Larimer J."/>
            <person name="McCowan C."/>
            <person name="Murphy C."/>
            <person name="Pearson M."/>
            <person name="Priest M."/>
            <person name="Roberts A."/>
            <person name="Saif S."/>
            <person name="Shea T."/>
            <person name="Sykes S."/>
            <person name="Wortman J."/>
            <person name="Nusbaum C."/>
            <person name="Birren B."/>
        </authorList>
    </citation>
    <scope>NUCLEOTIDE SEQUENCE [LARGE SCALE GENOMIC DNA]</scope>
    <source>
        <strain evidence="2">CBS 10117</strain>
    </source>
</reference>
<organism evidence="2">
    <name type="scientific">Kwoniella dejecticola CBS 10117</name>
    <dbReference type="NCBI Taxonomy" id="1296121"/>
    <lineage>
        <taxon>Eukaryota</taxon>
        <taxon>Fungi</taxon>
        <taxon>Dikarya</taxon>
        <taxon>Basidiomycota</taxon>
        <taxon>Agaricomycotina</taxon>
        <taxon>Tremellomycetes</taxon>
        <taxon>Tremellales</taxon>
        <taxon>Cryptococcaceae</taxon>
        <taxon>Kwoniella</taxon>
    </lineage>
</organism>
<dbReference type="GeneID" id="28971159"/>
<keyword evidence="4" id="KW-1185">Reference proteome</keyword>
<accession>A0A1A5ZY08</accession>
<dbReference type="Proteomes" id="UP000078595">
    <property type="component" value="Chromosome 11"/>
</dbReference>
<name>A0A1A5ZY08_9TREE</name>
<dbReference type="AlphaFoldDB" id="A0A1A5ZY08"/>
<evidence type="ECO:0000313" key="3">
    <source>
        <dbReference type="EMBL" id="WWC65594.1"/>
    </source>
</evidence>
<dbReference type="EMBL" id="KI894035">
    <property type="protein sequence ID" value="OBR82696.1"/>
    <property type="molecule type" value="Genomic_DNA"/>
</dbReference>
<dbReference type="RefSeq" id="XP_018260538.1">
    <property type="nucleotide sequence ID" value="XM_018410728.1"/>
</dbReference>
<evidence type="ECO:0000313" key="4">
    <source>
        <dbReference type="Proteomes" id="UP000078595"/>
    </source>
</evidence>
<dbReference type="EMBL" id="CP144540">
    <property type="protein sequence ID" value="WWC65594.1"/>
    <property type="molecule type" value="Genomic_DNA"/>
</dbReference>
<dbReference type="VEuPathDB" id="FungiDB:I303_07460"/>
<protein>
    <submittedName>
        <fullName evidence="2">Uncharacterized protein</fullName>
    </submittedName>
</protein>
<feature type="region of interest" description="Disordered" evidence="1">
    <location>
        <begin position="1"/>
        <end position="33"/>
    </location>
</feature>
<gene>
    <name evidence="2" type="ORF">I303_07460</name>
    <name evidence="3" type="ORF">I303_108214</name>
</gene>
<reference evidence="3" key="3">
    <citation type="submission" date="2024-02" db="EMBL/GenBank/DDBJ databases">
        <title>Comparative genomics of Cryptococcus and Kwoniella reveals pathogenesis evolution and contrasting modes of karyotype evolution via chromosome fusion or intercentromeric recombination.</title>
        <authorList>
            <person name="Coelho M.A."/>
            <person name="David-Palma M."/>
            <person name="Shea T."/>
            <person name="Bowers K."/>
            <person name="McGinley-Smith S."/>
            <person name="Mohammad A.W."/>
            <person name="Gnirke A."/>
            <person name="Yurkov A.M."/>
            <person name="Nowrousian M."/>
            <person name="Sun S."/>
            <person name="Cuomo C.A."/>
            <person name="Heitman J."/>
        </authorList>
    </citation>
    <scope>NUCLEOTIDE SEQUENCE</scope>
    <source>
        <strain evidence="3">CBS 10117</strain>
    </source>
</reference>
<dbReference type="KEGG" id="kdj:28971159"/>
<sequence>MSSGTSNPSLMDGTAKDETLPISPSPSPSSDAKLSIWSKASSFFRTLAPSSSSSSSSNPRGFSNDELTTIEHTKHRLTEDVLSQVSHIEAVGCYLNSSAAPSVSQKAKDELHGIVANNIRASLYLDVGAKIDRRARDLRSKSVPITREIMSDATANPEVEWKRWVRGTRKPTSGWGPDATRNVYEITLGRESNSNPDLGQSAGLSALRLGRGRKYRTQRTSMEYVAPEYPAGRNRTLLDDLIRQYPLIEEEKGPADA</sequence>
<proteinExistence type="predicted"/>